<feature type="non-terminal residue" evidence="3">
    <location>
        <position position="1"/>
    </location>
</feature>
<dbReference type="Pfam" id="PF14949">
    <property type="entry name" value="ARF7EP_C"/>
    <property type="match status" value="1"/>
</dbReference>
<sequence length="126" mass="14757">INMSFRDRGKNQKKKQSSSKSKKPEDPDFLEGFDPEKSSRERRKLSRKVCQINSNTPYDSRGRLRDGQVDVCDCMNDFCPGCFLPCPKCRSRKCGPTCRVNREFIYEAIEFDGKDGEIKNKYYREH</sequence>
<feature type="region of interest" description="Disordered" evidence="1">
    <location>
        <begin position="1"/>
        <end position="46"/>
    </location>
</feature>
<dbReference type="InterPro" id="IPR029264">
    <property type="entry name" value="ARF7EP_C"/>
</dbReference>
<feature type="compositionally biased region" description="Basic and acidic residues" evidence="1">
    <location>
        <begin position="1"/>
        <end position="10"/>
    </location>
</feature>
<dbReference type="PANTHER" id="PTHR46536">
    <property type="entry name" value="ARL14 EFFECTOR PROTEIN"/>
    <property type="match status" value="1"/>
</dbReference>
<proteinExistence type="evidence at transcript level"/>
<feature type="compositionally biased region" description="Basic residues" evidence="1">
    <location>
        <begin position="11"/>
        <end position="21"/>
    </location>
</feature>
<evidence type="ECO:0000256" key="1">
    <source>
        <dbReference type="SAM" id="MobiDB-lite"/>
    </source>
</evidence>
<dbReference type="EMBL" id="GDAI01001010">
    <property type="protein sequence ID" value="JAI16593.1"/>
    <property type="molecule type" value="mRNA"/>
</dbReference>
<dbReference type="AlphaFoldDB" id="A0A0K8TR44"/>
<organism evidence="3">
    <name type="scientific">Tabanus bromius</name>
    <name type="common">Band-eyed brown horse fly</name>
    <dbReference type="NCBI Taxonomy" id="304241"/>
    <lineage>
        <taxon>Eukaryota</taxon>
        <taxon>Metazoa</taxon>
        <taxon>Ecdysozoa</taxon>
        <taxon>Arthropoda</taxon>
        <taxon>Hexapoda</taxon>
        <taxon>Insecta</taxon>
        <taxon>Pterygota</taxon>
        <taxon>Neoptera</taxon>
        <taxon>Endopterygota</taxon>
        <taxon>Diptera</taxon>
        <taxon>Brachycera</taxon>
        <taxon>Tabanomorpha</taxon>
        <taxon>Tabanoidea</taxon>
        <taxon>Tabanidae</taxon>
        <taxon>Tabanus</taxon>
    </lineage>
</organism>
<reference evidence="3" key="1">
    <citation type="journal article" date="2015" name="Insect Biochem. Mol. Biol.">
        <title>An insight into the sialome of the horse fly, Tabanus bromius.</title>
        <authorList>
            <person name="Ribeiro J.M."/>
            <person name="Kazimirova M."/>
            <person name="Takac P."/>
            <person name="Andersen J.F."/>
            <person name="Francischetti I.M."/>
        </authorList>
    </citation>
    <scope>NUCLEOTIDE SEQUENCE</scope>
</reference>
<accession>A0A0K8TR44</accession>
<dbReference type="PANTHER" id="PTHR46536:SF3">
    <property type="entry name" value="ARF7 EFFECTOR PROTEIN C-TERMINAL DOMAIN-CONTAINING PROTEIN"/>
    <property type="match status" value="1"/>
</dbReference>
<feature type="domain" description="ARF7 effector protein C-terminal" evidence="2">
    <location>
        <begin position="24"/>
        <end position="111"/>
    </location>
</feature>
<name>A0A0K8TR44_TABBR</name>
<protein>
    <recommendedName>
        <fullName evidence="2">ARF7 effector protein C-terminal domain-containing protein</fullName>
    </recommendedName>
</protein>
<evidence type="ECO:0000259" key="2">
    <source>
        <dbReference type="Pfam" id="PF14949"/>
    </source>
</evidence>
<evidence type="ECO:0000313" key="3">
    <source>
        <dbReference type="EMBL" id="JAI16593.1"/>
    </source>
</evidence>